<dbReference type="KEGG" id="mspg:F6B93_11380"/>
<dbReference type="Proteomes" id="UP000682202">
    <property type="component" value="Chromosome"/>
</dbReference>
<dbReference type="SUPFAM" id="SSF53335">
    <property type="entry name" value="S-adenosyl-L-methionine-dependent methyltransferases"/>
    <property type="match status" value="1"/>
</dbReference>
<proteinExistence type="predicted"/>
<dbReference type="AlphaFoldDB" id="A0A975JXQ0"/>
<keyword evidence="2" id="KW-1185">Reference proteome</keyword>
<name>A0A975JXQ0_9MYCO</name>
<dbReference type="RefSeq" id="WP_211695129.1">
    <property type="nucleotide sequence ID" value="NZ_CP046600.1"/>
</dbReference>
<sequence>MPHQIDRNRAHELSPRIDEALEIVCNEFAGLDTHQQYRNAFSRVLKPDPLDRVMMMGTDQRDLFIPLLRQTIVEHVPVGGHIFDIGAGDGQTFAFVADAVPQGTTVSIAEPNPGYLADYVSFLERQPHLHLGVALQGGVEHLDHGATDSATEPPAEQTVDLALGLHMLYFAADPQVSLEGILRLVATGGVFFNVITDELTGFAGVVQREFIKAGGDPRDGERQLAILDERRRLLAPQEEGGGGLAPALRAAGIDVAVSAVRQPSRHYGHTLADLLALAKLNLADVASPLNFEIAAKTLRDRSEEIGLRIETDGPRIGMWSVSAPQWVTRVRRNGG</sequence>
<dbReference type="InterPro" id="IPR029063">
    <property type="entry name" value="SAM-dependent_MTases_sf"/>
</dbReference>
<dbReference type="EMBL" id="CP046600">
    <property type="protein sequence ID" value="QUR67622.1"/>
    <property type="molecule type" value="Genomic_DNA"/>
</dbReference>
<accession>A0A975JXQ0</accession>
<reference evidence="1" key="1">
    <citation type="submission" date="2019-12" db="EMBL/GenBank/DDBJ databases">
        <title>Mycobacterium spongiae sp. nov.</title>
        <authorList>
            <person name="Stinear T."/>
        </authorList>
    </citation>
    <scope>NUCLEOTIDE SEQUENCE</scope>
    <source>
        <strain evidence="1">FSD4b-SM</strain>
    </source>
</reference>
<evidence type="ECO:0000313" key="1">
    <source>
        <dbReference type="EMBL" id="QUR67622.1"/>
    </source>
</evidence>
<gene>
    <name evidence="1" type="ORF">F6B93_11380</name>
</gene>
<protein>
    <submittedName>
        <fullName evidence="1">Uncharacterized protein</fullName>
    </submittedName>
</protein>
<organism evidence="1 2">
    <name type="scientific">Mycobacterium spongiae</name>
    <dbReference type="NCBI Taxonomy" id="886343"/>
    <lineage>
        <taxon>Bacteria</taxon>
        <taxon>Bacillati</taxon>
        <taxon>Actinomycetota</taxon>
        <taxon>Actinomycetes</taxon>
        <taxon>Mycobacteriales</taxon>
        <taxon>Mycobacteriaceae</taxon>
        <taxon>Mycobacterium</taxon>
    </lineage>
</organism>
<dbReference type="Gene3D" id="3.40.50.150">
    <property type="entry name" value="Vaccinia Virus protein VP39"/>
    <property type="match status" value="1"/>
</dbReference>
<evidence type="ECO:0000313" key="2">
    <source>
        <dbReference type="Proteomes" id="UP000682202"/>
    </source>
</evidence>